<dbReference type="GO" id="GO:0016226">
    <property type="term" value="P:iron-sulfur cluster assembly"/>
    <property type="evidence" value="ECO:0007669"/>
    <property type="project" value="InterPro"/>
</dbReference>
<dbReference type="EMBL" id="JAHLFK010000053">
    <property type="protein sequence ID" value="MBU3830204.1"/>
    <property type="molecule type" value="Genomic_DNA"/>
</dbReference>
<dbReference type="Proteomes" id="UP000824180">
    <property type="component" value="Unassembled WGS sequence"/>
</dbReference>
<evidence type="ECO:0000256" key="1">
    <source>
        <dbReference type="ARBA" id="ARBA00006420"/>
    </source>
</evidence>
<dbReference type="NCBIfam" id="TIGR01994">
    <property type="entry name" value="SUF_scaf_2"/>
    <property type="match status" value="1"/>
</dbReference>
<proteinExistence type="inferred from homology"/>
<evidence type="ECO:0000313" key="4">
    <source>
        <dbReference type="Proteomes" id="UP000824180"/>
    </source>
</evidence>
<feature type="domain" description="NIF system FeS cluster assembly NifU N-terminal" evidence="2">
    <location>
        <begin position="10"/>
        <end position="131"/>
    </location>
</feature>
<sequence>MGLDKLNQLYRAVILEHAANPHHHHEVPNATNEKTLHNTTCGDTISVSLRLNDTNHIADIGFTGQGCTISQASASMLTDVMIGKSKDEALAIAKIFSDQAIGKQHSPNEIKQLGDARVLTQIMEFPARIKCATLSWWALQRALLSDSGEEETK</sequence>
<dbReference type="FunFam" id="3.90.1010.10:FF:000002">
    <property type="entry name" value="Iron-sulfur cluster assembly scaffold protein NifU"/>
    <property type="match status" value="1"/>
</dbReference>
<dbReference type="InterPro" id="IPR002871">
    <property type="entry name" value="NIF_FeS_clus_asmbl_NifU_N"/>
</dbReference>
<accession>A0A9E2KVI6</accession>
<dbReference type="PANTHER" id="PTHR10093">
    <property type="entry name" value="IRON-SULFUR CLUSTER ASSEMBLY ENZYME NIFU HOMOLOG"/>
    <property type="match status" value="1"/>
</dbReference>
<dbReference type="AlphaFoldDB" id="A0A9E2KVI6"/>
<dbReference type="Pfam" id="PF01592">
    <property type="entry name" value="NifU_N"/>
    <property type="match status" value="1"/>
</dbReference>
<reference evidence="3" key="1">
    <citation type="journal article" date="2021" name="PeerJ">
        <title>Extensive microbial diversity within the chicken gut microbiome revealed by metagenomics and culture.</title>
        <authorList>
            <person name="Gilroy R."/>
            <person name="Ravi A."/>
            <person name="Getino M."/>
            <person name="Pursley I."/>
            <person name="Horton D.L."/>
            <person name="Alikhan N.F."/>
            <person name="Baker D."/>
            <person name="Gharbi K."/>
            <person name="Hall N."/>
            <person name="Watson M."/>
            <person name="Adriaenssens E.M."/>
            <person name="Foster-Nyarko E."/>
            <person name="Jarju S."/>
            <person name="Secka A."/>
            <person name="Antonio M."/>
            <person name="Oren A."/>
            <person name="Chaudhuri R.R."/>
            <person name="La Ragione R."/>
            <person name="Hildebrand F."/>
            <person name="Pallen M.J."/>
        </authorList>
    </citation>
    <scope>NUCLEOTIDE SEQUENCE</scope>
    <source>
        <strain evidence="3">876</strain>
    </source>
</reference>
<dbReference type="CDD" id="cd06664">
    <property type="entry name" value="IscU_like"/>
    <property type="match status" value="1"/>
</dbReference>
<comment type="similarity">
    <text evidence="1">Belongs to the NifU family.</text>
</comment>
<evidence type="ECO:0000313" key="3">
    <source>
        <dbReference type="EMBL" id="MBU3830204.1"/>
    </source>
</evidence>
<comment type="caution">
    <text evidence="3">The sequence shown here is derived from an EMBL/GenBank/DDBJ whole genome shotgun (WGS) entry which is preliminary data.</text>
</comment>
<protein>
    <submittedName>
        <fullName evidence="3">SUF system NifU family Fe-S cluster assembly protein</fullName>
    </submittedName>
</protein>
<dbReference type="GO" id="GO:0005506">
    <property type="term" value="F:iron ion binding"/>
    <property type="evidence" value="ECO:0007669"/>
    <property type="project" value="InterPro"/>
</dbReference>
<evidence type="ECO:0000259" key="2">
    <source>
        <dbReference type="Pfam" id="PF01592"/>
    </source>
</evidence>
<dbReference type="GO" id="GO:0051536">
    <property type="term" value="F:iron-sulfur cluster binding"/>
    <property type="evidence" value="ECO:0007669"/>
    <property type="project" value="InterPro"/>
</dbReference>
<name>A0A9E2KVI6_9LACO</name>
<organism evidence="3 4">
    <name type="scientific">Candidatus Limosilactobacillus merdavium</name>
    <dbReference type="NCBI Taxonomy" id="2838651"/>
    <lineage>
        <taxon>Bacteria</taxon>
        <taxon>Bacillati</taxon>
        <taxon>Bacillota</taxon>
        <taxon>Bacilli</taxon>
        <taxon>Lactobacillales</taxon>
        <taxon>Lactobacillaceae</taxon>
        <taxon>Limosilactobacillus</taxon>
    </lineage>
</organism>
<dbReference type="Gene3D" id="3.90.1010.10">
    <property type="match status" value="1"/>
</dbReference>
<gene>
    <name evidence="3" type="ORF">H9843_04855</name>
</gene>
<dbReference type="SUPFAM" id="SSF82649">
    <property type="entry name" value="SufE/NifU"/>
    <property type="match status" value="1"/>
</dbReference>
<reference evidence="3" key="2">
    <citation type="submission" date="2021-04" db="EMBL/GenBank/DDBJ databases">
        <authorList>
            <person name="Gilroy R."/>
        </authorList>
    </citation>
    <scope>NUCLEOTIDE SEQUENCE</scope>
    <source>
        <strain evidence="3">876</strain>
    </source>
</reference>